<dbReference type="Proteomes" id="UP000323930">
    <property type="component" value="Unassembled WGS sequence"/>
</dbReference>
<evidence type="ECO:0000313" key="3">
    <source>
        <dbReference type="Proteomes" id="UP000323930"/>
    </source>
</evidence>
<dbReference type="GO" id="GO:0004494">
    <property type="term" value="F:methylmalonyl-CoA mutase activity"/>
    <property type="evidence" value="ECO:0007669"/>
    <property type="project" value="UniProtKB-EC"/>
</dbReference>
<dbReference type="PANTHER" id="PTHR48101">
    <property type="entry name" value="METHYLMALONYL-COA MUTASE, MITOCHONDRIAL-RELATED"/>
    <property type="match status" value="1"/>
</dbReference>
<evidence type="ECO:0000259" key="1">
    <source>
        <dbReference type="Pfam" id="PF01642"/>
    </source>
</evidence>
<proteinExistence type="predicted"/>
<dbReference type="SUPFAM" id="SSF51703">
    <property type="entry name" value="Cobalamin (vitamin B12)-dependent enzymes"/>
    <property type="match status" value="1"/>
</dbReference>
<dbReference type="AlphaFoldDB" id="A0A5D0IY95"/>
<dbReference type="InterPro" id="IPR016176">
    <property type="entry name" value="Cbl-dep_enz_cat"/>
</dbReference>
<feature type="domain" description="Methylmalonyl-CoA mutase alpha/beta chain catalytic" evidence="1">
    <location>
        <begin position="1"/>
        <end position="100"/>
    </location>
</feature>
<dbReference type="EMBL" id="VSDQ01000248">
    <property type="protein sequence ID" value="TYA88935.1"/>
    <property type="molecule type" value="Genomic_DNA"/>
</dbReference>
<dbReference type="Gene3D" id="3.20.20.240">
    <property type="entry name" value="Methylmalonyl-CoA mutase"/>
    <property type="match status" value="1"/>
</dbReference>
<protein>
    <submittedName>
        <fullName evidence="2">Methylmalonyl-CoA mutase</fullName>
        <ecNumber evidence="2">5.4.99.2</ecNumber>
    </submittedName>
</protein>
<name>A0A5D0IY95_9FLAO</name>
<dbReference type="RefSeq" id="WP_246146942.1">
    <property type="nucleotide sequence ID" value="NZ_VSDQ01000248.1"/>
</dbReference>
<keyword evidence="3" id="KW-1185">Reference proteome</keyword>
<feature type="non-terminal residue" evidence="2">
    <location>
        <position position="137"/>
    </location>
</feature>
<feature type="non-terminal residue" evidence="2">
    <location>
        <position position="1"/>
    </location>
</feature>
<evidence type="ECO:0000313" key="2">
    <source>
        <dbReference type="EMBL" id="TYA88935.1"/>
    </source>
</evidence>
<sequence length="137" mass="15141">QAKIDAVQDIIVGVNKYTLEEEAPISTLEVDNQTVRNQQIEGLKKLKAARNTEKVKQTLLKLTEAAKTGKENLLVLAIEAARERATLGEISDALETVFGRYKAQIKSFSGVYSKEVKNNESFKKAQELADAFAEQDG</sequence>
<dbReference type="GO" id="GO:0019678">
    <property type="term" value="P:propionate metabolic process, methylmalonyl pathway"/>
    <property type="evidence" value="ECO:0007669"/>
    <property type="project" value="TreeGrafter"/>
</dbReference>
<comment type="caution">
    <text evidence="2">The sequence shown here is derived from an EMBL/GenBank/DDBJ whole genome shotgun (WGS) entry which is preliminary data.</text>
</comment>
<dbReference type="EC" id="5.4.99.2" evidence="2"/>
<reference evidence="2 3" key="1">
    <citation type="submission" date="2019-08" db="EMBL/GenBank/DDBJ databases">
        <title>Seonamhaeicola sediminis sp. nov., isolated from marine sediment.</title>
        <authorList>
            <person name="Cao W.R."/>
        </authorList>
    </citation>
    <scope>NUCLEOTIDE SEQUENCE [LARGE SCALE GENOMIC DNA]</scope>
    <source>
        <strain evidence="2 3">B011</strain>
    </source>
</reference>
<gene>
    <name evidence="2" type="ORF">FUA24_03790</name>
</gene>
<dbReference type="Pfam" id="PF01642">
    <property type="entry name" value="MM_CoA_mutase"/>
    <property type="match status" value="1"/>
</dbReference>
<dbReference type="PANTHER" id="PTHR48101:SF4">
    <property type="entry name" value="METHYLMALONYL-COA MUTASE, MITOCHONDRIAL"/>
    <property type="match status" value="1"/>
</dbReference>
<dbReference type="InterPro" id="IPR006099">
    <property type="entry name" value="MeMalonylCoA_mutase_a/b_cat"/>
</dbReference>
<organism evidence="2 3">
    <name type="scientific">Seonamhaeicola marinus</name>
    <dbReference type="NCBI Taxonomy" id="1912246"/>
    <lineage>
        <taxon>Bacteria</taxon>
        <taxon>Pseudomonadati</taxon>
        <taxon>Bacteroidota</taxon>
        <taxon>Flavobacteriia</taxon>
        <taxon>Flavobacteriales</taxon>
        <taxon>Flavobacteriaceae</taxon>
    </lineage>
</organism>
<accession>A0A5D0IY95</accession>
<dbReference type="GO" id="GO:0005737">
    <property type="term" value="C:cytoplasm"/>
    <property type="evidence" value="ECO:0007669"/>
    <property type="project" value="TreeGrafter"/>
</dbReference>
<keyword evidence="2" id="KW-0413">Isomerase</keyword>
<dbReference type="GO" id="GO:0031419">
    <property type="term" value="F:cobalamin binding"/>
    <property type="evidence" value="ECO:0007669"/>
    <property type="project" value="InterPro"/>
</dbReference>